<proteinExistence type="predicted"/>
<reference evidence="2 3" key="1">
    <citation type="submission" date="2020-04" db="EMBL/GenBank/DDBJ databases">
        <title>Plant Genome Project.</title>
        <authorList>
            <person name="Zhang R.-G."/>
        </authorList>
    </citation>
    <scope>NUCLEOTIDE SEQUENCE [LARGE SCALE GENOMIC DNA]</scope>
    <source>
        <strain evidence="2">YNK0</strain>
        <tissue evidence="2">Leaf</tissue>
    </source>
</reference>
<keyword evidence="3" id="KW-1185">Reference proteome</keyword>
<dbReference type="AlphaFoldDB" id="A0A834YEP2"/>
<dbReference type="OrthoDB" id="2143914at2759"/>
<sequence>MEKNNIIRPRPWTFSKSSLWLRRETTSADTNQSGDMPVISSPKRPLPLDDDMLWWENRLAEKEGTSCSITGLGKELFTDLWDEDMEPATKGGDTFVEDGNNGWGELCFGVDLWD</sequence>
<evidence type="ECO:0000256" key="1">
    <source>
        <dbReference type="SAM" id="MobiDB-lite"/>
    </source>
</evidence>
<dbReference type="Proteomes" id="UP000655225">
    <property type="component" value="Unassembled WGS sequence"/>
</dbReference>
<name>A0A834YEP2_TETSI</name>
<dbReference type="EMBL" id="JABCRI010000023">
    <property type="protein sequence ID" value="KAF8378617.1"/>
    <property type="molecule type" value="Genomic_DNA"/>
</dbReference>
<evidence type="ECO:0000313" key="2">
    <source>
        <dbReference type="EMBL" id="KAF8378617.1"/>
    </source>
</evidence>
<comment type="caution">
    <text evidence="2">The sequence shown here is derived from an EMBL/GenBank/DDBJ whole genome shotgun (WGS) entry which is preliminary data.</text>
</comment>
<protein>
    <submittedName>
        <fullName evidence="2">Uncharacterized protein</fullName>
    </submittedName>
</protein>
<accession>A0A834YEP2</accession>
<evidence type="ECO:0000313" key="3">
    <source>
        <dbReference type="Proteomes" id="UP000655225"/>
    </source>
</evidence>
<gene>
    <name evidence="2" type="ORF">HHK36_029965</name>
</gene>
<organism evidence="2 3">
    <name type="scientific">Tetracentron sinense</name>
    <name type="common">Spur-leaf</name>
    <dbReference type="NCBI Taxonomy" id="13715"/>
    <lineage>
        <taxon>Eukaryota</taxon>
        <taxon>Viridiplantae</taxon>
        <taxon>Streptophyta</taxon>
        <taxon>Embryophyta</taxon>
        <taxon>Tracheophyta</taxon>
        <taxon>Spermatophyta</taxon>
        <taxon>Magnoliopsida</taxon>
        <taxon>Trochodendrales</taxon>
        <taxon>Trochodendraceae</taxon>
        <taxon>Tetracentron</taxon>
    </lineage>
</organism>
<feature type="region of interest" description="Disordered" evidence="1">
    <location>
        <begin position="25"/>
        <end position="44"/>
    </location>
</feature>